<evidence type="ECO:0000256" key="1">
    <source>
        <dbReference type="SAM" id="MobiDB-lite"/>
    </source>
</evidence>
<evidence type="ECO:0008006" key="4">
    <source>
        <dbReference type="Google" id="ProtNLM"/>
    </source>
</evidence>
<dbReference type="EMBL" id="BMLF01000002">
    <property type="protein sequence ID" value="GGM02040.1"/>
    <property type="molecule type" value="Genomic_DNA"/>
</dbReference>
<dbReference type="Proteomes" id="UP000649829">
    <property type="component" value="Unassembled WGS sequence"/>
</dbReference>
<dbReference type="Pfam" id="PF10636">
    <property type="entry name" value="hemP"/>
    <property type="match status" value="1"/>
</dbReference>
<sequence>MWAGAVPAHARPGGPAMDGMNDDDRPDITPARDATEGMPTYDARALTGGGALAGIVLDGQLYMLRITKAGKLILTK</sequence>
<reference evidence="2" key="2">
    <citation type="submission" date="2020-09" db="EMBL/GenBank/DDBJ databases">
        <authorList>
            <person name="Sun Q."/>
            <person name="Zhou Y."/>
        </authorList>
    </citation>
    <scope>NUCLEOTIDE SEQUENCE</scope>
    <source>
        <strain evidence="2">CGMCC 1.6293</strain>
    </source>
</reference>
<proteinExistence type="predicted"/>
<comment type="caution">
    <text evidence="2">The sequence shown here is derived from an EMBL/GenBank/DDBJ whole genome shotgun (WGS) entry which is preliminary data.</text>
</comment>
<evidence type="ECO:0000313" key="2">
    <source>
        <dbReference type="EMBL" id="GGM02040.1"/>
    </source>
</evidence>
<organism evidence="2 3">
    <name type="scientific">Pseudooceanicola nanhaiensis</name>
    <dbReference type="NCBI Taxonomy" id="375761"/>
    <lineage>
        <taxon>Bacteria</taxon>
        <taxon>Pseudomonadati</taxon>
        <taxon>Pseudomonadota</taxon>
        <taxon>Alphaproteobacteria</taxon>
        <taxon>Rhodobacterales</taxon>
        <taxon>Paracoccaceae</taxon>
        <taxon>Pseudooceanicola</taxon>
    </lineage>
</organism>
<dbReference type="Gene3D" id="2.10.70.10">
    <property type="entry name" value="Complement Module, domain 1"/>
    <property type="match status" value="1"/>
</dbReference>
<gene>
    <name evidence="2" type="ORF">GCM10011534_24880</name>
</gene>
<name>A0A917SY56_9RHOB</name>
<feature type="region of interest" description="Disordered" evidence="1">
    <location>
        <begin position="1"/>
        <end position="39"/>
    </location>
</feature>
<accession>A0A917SY56</accession>
<keyword evidence="3" id="KW-1185">Reference proteome</keyword>
<evidence type="ECO:0000313" key="3">
    <source>
        <dbReference type="Proteomes" id="UP000649829"/>
    </source>
</evidence>
<reference evidence="2" key="1">
    <citation type="journal article" date="2014" name="Int. J. Syst. Evol. Microbiol.">
        <title>Complete genome sequence of Corynebacterium casei LMG S-19264T (=DSM 44701T), isolated from a smear-ripened cheese.</title>
        <authorList>
            <consortium name="US DOE Joint Genome Institute (JGI-PGF)"/>
            <person name="Walter F."/>
            <person name="Albersmeier A."/>
            <person name="Kalinowski J."/>
            <person name="Ruckert C."/>
        </authorList>
    </citation>
    <scope>NUCLEOTIDE SEQUENCE</scope>
    <source>
        <strain evidence="2">CGMCC 1.6293</strain>
    </source>
</reference>
<dbReference type="InterPro" id="IPR019600">
    <property type="entry name" value="Hemin_uptake_protein_HemP"/>
</dbReference>
<dbReference type="AlphaFoldDB" id="A0A917SY56"/>
<protein>
    <recommendedName>
        <fullName evidence="4">Hemin uptake protein HemP</fullName>
    </recommendedName>
</protein>